<keyword evidence="5" id="KW-1185">Reference proteome</keyword>
<dbReference type="Pfam" id="PF04707">
    <property type="entry name" value="PRELI"/>
    <property type="match status" value="1"/>
</dbReference>
<dbReference type="InterPro" id="IPR006797">
    <property type="entry name" value="PRELI/MSF1_dom"/>
</dbReference>
<dbReference type="AlphaFoldDB" id="A0A9W8K109"/>
<accession>A0A9W8K109</accession>
<dbReference type="GO" id="GO:0005829">
    <property type="term" value="C:cytosol"/>
    <property type="evidence" value="ECO:0007669"/>
    <property type="project" value="TreeGrafter"/>
</dbReference>
<dbReference type="Pfam" id="PF25440">
    <property type="entry name" value="Beta-prop_RIC1_2nd"/>
    <property type="match status" value="1"/>
</dbReference>
<proteinExistence type="predicted"/>
<dbReference type="SUPFAM" id="SSF82171">
    <property type="entry name" value="DPP6 N-terminal domain-like"/>
    <property type="match status" value="1"/>
</dbReference>
<dbReference type="GO" id="GO:0000139">
    <property type="term" value="C:Golgi membrane"/>
    <property type="evidence" value="ECO:0007669"/>
    <property type="project" value="TreeGrafter"/>
</dbReference>
<feature type="domain" description="PRELI/MSF1" evidence="3">
    <location>
        <begin position="1"/>
        <end position="169"/>
    </location>
</feature>
<dbReference type="Pfam" id="PF07064">
    <property type="entry name" value="RIC1"/>
    <property type="match status" value="1"/>
</dbReference>
<evidence type="ECO:0000256" key="2">
    <source>
        <dbReference type="ARBA" id="ARBA00023136"/>
    </source>
</evidence>
<dbReference type="InterPro" id="IPR015943">
    <property type="entry name" value="WD40/YVTN_repeat-like_dom_sf"/>
</dbReference>
<comment type="caution">
    <text evidence="4">The sequence shown here is derived from an EMBL/GenBank/DDBJ whole genome shotgun (WGS) entry which is preliminary data.</text>
</comment>
<dbReference type="GO" id="GO:0006886">
    <property type="term" value="P:intracellular protein transport"/>
    <property type="evidence" value="ECO:0007669"/>
    <property type="project" value="InterPro"/>
</dbReference>
<evidence type="ECO:0000256" key="1">
    <source>
        <dbReference type="ARBA" id="ARBA00004370"/>
    </source>
</evidence>
<organism evidence="4 5">
    <name type="scientific">Agrocybe chaxingu</name>
    <dbReference type="NCBI Taxonomy" id="84603"/>
    <lineage>
        <taxon>Eukaryota</taxon>
        <taxon>Fungi</taxon>
        <taxon>Dikarya</taxon>
        <taxon>Basidiomycota</taxon>
        <taxon>Agaricomycotina</taxon>
        <taxon>Agaricomycetes</taxon>
        <taxon>Agaricomycetidae</taxon>
        <taxon>Agaricales</taxon>
        <taxon>Agaricineae</taxon>
        <taxon>Strophariaceae</taxon>
        <taxon>Agrocybe</taxon>
    </lineage>
</organism>
<dbReference type="Gene3D" id="2.130.10.10">
    <property type="entry name" value="YVTN repeat-like/Quinoprotein amine dehydrogenase"/>
    <property type="match status" value="1"/>
</dbReference>
<dbReference type="GO" id="GO:0042147">
    <property type="term" value="P:retrograde transport, endosome to Golgi"/>
    <property type="evidence" value="ECO:0007669"/>
    <property type="project" value="TreeGrafter"/>
</dbReference>
<protein>
    <recommendedName>
        <fullName evidence="3">PRELI/MSF1 domain-containing protein</fullName>
    </recommendedName>
</protein>
<dbReference type="EMBL" id="JANKHO010000658">
    <property type="protein sequence ID" value="KAJ3507450.1"/>
    <property type="molecule type" value="Genomic_DNA"/>
</dbReference>
<evidence type="ECO:0000313" key="4">
    <source>
        <dbReference type="EMBL" id="KAJ3507450.1"/>
    </source>
</evidence>
<dbReference type="OrthoDB" id="67540at2759"/>
<sequence length="1138" mass="127970">MRFFSQSFLYDDTWSIVTLAFFLRYPNPYAAHVISCDVISRDTTPSGTLVTTRLILKKGSMPRWFPKGIVSRAESWVIEESEVDPYSKVVRCVTKNLDHVKIMQVEESVQFAQTPEGTLQHTEARVFSRFGWGLTKRIENHGLTRFKANMQRSREGVSLILALLRQSRLQPMALGPADHLHEVLPVLQSNTEPSALLSVLTRTPTSLLNHGDSQDVWWSPDGSRIVIKTSASYLVLVSVGFDLNETVYDTVPLPANAQRNFLAGPGESLSLNSVSLHFEGVIRVEGNLLSVSPRKHTVMFSTQDPPTIQQMPWPLQEEEEAEGTRPLVDYHTWLLNDLDFSWLVESDVSVTRISYSKSLNGEIWITSDGRAYLVGLQDNAEEQSARESLSEHRFSEDALDDGLLPRQAGWNGTCIHDFQAPRWIQKQRRIEPNEEELDHTRVYRDQNHATCVAVNNKFSLIAIGTHGGGIQFTNFPSEIGIMPRSQKIEVPNPFNKQTGDITALEWSSDGYVLAVGWKHGWGIFSAGGKCLASGIGVDEAVDEEKFQDIFMYGVKGLFWGPGNFELFVLASPLPRKRNGQLFVIPFAKSATTGQHSPDNTRYAFLQLDDRALIYRGADQPDLSVINPESDVWQHIKIPQRYLALNWPIRYSCLSNDGRLIAIAGRRGLLHYSSTSGRWKMFADEEQEQNFTVRGGLLWFHHMLVAAVEIAKSYQIRLYSRDMDLSAQNILHREILSASVIILSIVDNSLLVYTADNTLHHYLIVPTADSIKLHLCGSISFTGIISAPGAVRMLSWMIPTVQKQIGDPVDDLAVATVLLVVGGQLTLLRPRKHSANEEVKYDIQVLADRVEFCWIHLRGVGALENSLWAYDAQGMRVWLNALSIESHQRDARASTMEDVKESVKIPLDFYPLSVLMDKGIIIGVEHESAIRANLPVVLFRHATSSHLFLQHILLYHLENHQVKEAVAFASHYKNLVFFAHALEILLHTVVESDVASMSSDGDDTTNNYEPVLPAAVEFLDHFDVSLDVIVGCARKTELTRWRHLFDVVGNPKGLFETCLAFKRLKTAGSYLLVLHNLEQLDANSTEAVRLLKYAVEGKDWQLCQELLRFLRSIDDTGHALKNAWTQVDLGSIDIPGWLV</sequence>
<dbReference type="PANTHER" id="PTHR22746">
    <property type="entry name" value="RAB6A-GEF COMPLEX PARTNER PROTEIN 1"/>
    <property type="match status" value="1"/>
</dbReference>
<name>A0A9W8K109_9AGAR</name>
<dbReference type="InterPro" id="IPR009771">
    <property type="entry name" value="RIC1_C"/>
</dbReference>
<dbReference type="PROSITE" id="PS50904">
    <property type="entry name" value="PRELI_MSF1"/>
    <property type="match status" value="1"/>
</dbReference>
<comment type="subcellular location">
    <subcellularLocation>
        <location evidence="1">Membrane</location>
    </subcellularLocation>
</comment>
<dbReference type="InterPro" id="IPR040096">
    <property type="entry name" value="Ric1"/>
</dbReference>
<evidence type="ECO:0000313" key="5">
    <source>
        <dbReference type="Proteomes" id="UP001148786"/>
    </source>
</evidence>
<dbReference type="PANTHER" id="PTHR22746:SF10">
    <property type="entry name" value="GUANINE NUCLEOTIDE EXCHANGE FACTOR SUBUNIT RIC1"/>
    <property type="match status" value="1"/>
</dbReference>
<gene>
    <name evidence="4" type="ORF">NLJ89_g6302</name>
</gene>
<reference evidence="4" key="1">
    <citation type="submission" date="2022-07" db="EMBL/GenBank/DDBJ databases">
        <title>Genome Sequence of Agrocybe chaxingu.</title>
        <authorList>
            <person name="Buettner E."/>
        </authorList>
    </citation>
    <scope>NUCLEOTIDE SEQUENCE</scope>
    <source>
        <strain evidence="4">MP-N11</strain>
    </source>
</reference>
<dbReference type="GO" id="GO:0034066">
    <property type="term" value="C:Ric1-Rgp1 guanyl-nucleotide exchange factor complex"/>
    <property type="evidence" value="ECO:0007669"/>
    <property type="project" value="InterPro"/>
</dbReference>
<keyword evidence="2" id="KW-0472">Membrane</keyword>
<evidence type="ECO:0000259" key="3">
    <source>
        <dbReference type="PROSITE" id="PS50904"/>
    </source>
</evidence>
<dbReference type="Proteomes" id="UP001148786">
    <property type="component" value="Unassembled WGS sequence"/>
</dbReference>